<dbReference type="InParanoid" id="B4LIU7"/>
<dbReference type="HOGENOM" id="CLU_006842_7_2_1"/>
<dbReference type="InterPro" id="IPR001314">
    <property type="entry name" value="Peptidase_S1A"/>
</dbReference>
<dbReference type="OMA" id="TICAGRF"/>
<keyword evidence="7" id="KW-0865">Zymogen</keyword>
<organism evidence="13 14">
    <name type="scientific">Drosophila virilis</name>
    <name type="common">Fruit fly</name>
    <dbReference type="NCBI Taxonomy" id="7244"/>
    <lineage>
        <taxon>Eukaryota</taxon>
        <taxon>Metazoa</taxon>
        <taxon>Ecdysozoa</taxon>
        <taxon>Arthropoda</taxon>
        <taxon>Hexapoda</taxon>
        <taxon>Insecta</taxon>
        <taxon>Pterygota</taxon>
        <taxon>Neoptera</taxon>
        <taxon>Endopterygota</taxon>
        <taxon>Diptera</taxon>
        <taxon>Brachycera</taxon>
        <taxon>Muscomorpha</taxon>
        <taxon>Ephydroidea</taxon>
        <taxon>Drosophilidae</taxon>
        <taxon>Drosophila</taxon>
    </lineage>
</organism>
<protein>
    <recommendedName>
        <fullName evidence="10">trypsin</fullName>
        <ecNumber evidence="10">3.4.21.4</ecNumber>
    </recommendedName>
</protein>
<dbReference type="PROSITE" id="PS50240">
    <property type="entry name" value="TRYPSIN_DOM"/>
    <property type="match status" value="1"/>
</dbReference>
<dbReference type="SUPFAM" id="SSF50494">
    <property type="entry name" value="Trypsin-like serine proteases"/>
    <property type="match status" value="1"/>
</dbReference>
<keyword evidence="3" id="KW-0645">Protease</keyword>
<dbReference type="PRINTS" id="PR00722">
    <property type="entry name" value="CHYMOTRYPSIN"/>
</dbReference>
<feature type="chain" id="PRO_5002812676" description="trypsin" evidence="11">
    <location>
        <begin position="25"/>
        <end position="299"/>
    </location>
</feature>
<evidence type="ECO:0000256" key="2">
    <source>
        <dbReference type="ARBA" id="ARBA00007664"/>
    </source>
</evidence>
<dbReference type="GO" id="GO:0005576">
    <property type="term" value="C:extracellular region"/>
    <property type="evidence" value="ECO:0007669"/>
    <property type="project" value="UniProtKB-SubCell"/>
</dbReference>
<dbReference type="OrthoDB" id="10059102at2759"/>
<comment type="similarity">
    <text evidence="2">Belongs to the peptidase S1 family.</text>
</comment>
<evidence type="ECO:0000256" key="3">
    <source>
        <dbReference type="ARBA" id="ARBA00022670"/>
    </source>
</evidence>
<keyword evidence="4 11" id="KW-0732">Signal</keyword>
<evidence type="ECO:0000256" key="8">
    <source>
        <dbReference type="ARBA" id="ARBA00023157"/>
    </source>
</evidence>
<dbReference type="PANTHER" id="PTHR24276">
    <property type="entry name" value="POLYSERASE-RELATED"/>
    <property type="match status" value="1"/>
</dbReference>
<dbReference type="InterPro" id="IPR009003">
    <property type="entry name" value="Peptidase_S1_PA"/>
</dbReference>
<name>B4LIU7_DROVI</name>
<evidence type="ECO:0000259" key="12">
    <source>
        <dbReference type="PROSITE" id="PS50240"/>
    </source>
</evidence>
<evidence type="ECO:0000256" key="6">
    <source>
        <dbReference type="ARBA" id="ARBA00022825"/>
    </source>
</evidence>
<dbReference type="InterPro" id="IPR050430">
    <property type="entry name" value="Peptidase_S1"/>
</dbReference>
<dbReference type="CDD" id="cd00190">
    <property type="entry name" value="Tryp_SPc"/>
    <property type="match status" value="1"/>
</dbReference>
<dbReference type="STRING" id="7244.B4LIU7"/>
<evidence type="ECO:0000256" key="10">
    <source>
        <dbReference type="ARBA" id="ARBA00038868"/>
    </source>
</evidence>
<dbReference type="InterPro" id="IPR043504">
    <property type="entry name" value="Peptidase_S1_PA_chymotrypsin"/>
</dbReference>
<evidence type="ECO:0000256" key="4">
    <source>
        <dbReference type="ARBA" id="ARBA00022729"/>
    </source>
</evidence>
<evidence type="ECO:0000256" key="7">
    <source>
        <dbReference type="ARBA" id="ARBA00023145"/>
    </source>
</evidence>
<comment type="subcellular location">
    <subcellularLocation>
        <location evidence="1">Secreted</location>
        <location evidence="1">Extracellular space</location>
    </subcellularLocation>
</comment>
<keyword evidence="14" id="KW-1185">Reference proteome</keyword>
<dbReference type="Gene3D" id="2.40.10.10">
    <property type="entry name" value="Trypsin-like serine proteases"/>
    <property type="match status" value="1"/>
</dbReference>
<evidence type="ECO:0000256" key="11">
    <source>
        <dbReference type="SAM" id="SignalP"/>
    </source>
</evidence>
<evidence type="ECO:0000256" key="9">
    <source>
        <dbReference type="ARBA" id="ARBA00036320"/>
    </source>
</evidence>
<sequence length="299" mass="33146">MQNRNYSVLDILLLYLMLETIVRADTKTVERTKRLTSALKNEQTMLVAKYVVSIRSQKPQIIFGDNHFCVGSIVAPRFVLTAAVCTMSNRKVEHTLRSIVVVGGTPNRLIAVKDTVTKKVQRIFVADNFIQRSTNNIALLKLEDSWPTGNPSIDIINLPKAEPDYGISYMVLGWGRMFKGGPLTGNLVHVFVKLMDRNICLSMVKTLYPEMLCAGNFDEDGDNSPCAGDTGGPMIDNNTLVAIVSHRLGCGSRSTPSIYTDVWYHMDWINDTITNASSPTAARCCILLLILSLLCLTVK</sequence>
<proteinExistence type="inferred from homology"/>
<reference evidence="13 14" key="1">
    <citation type="journal article" date="2007" name="Nature">
        <title>Evolution of genes and genomes on the Drosophila phylogeny.</title>
        <authorList>
            <consortium name="Drosophila 12 Genomes Consortium"/>
            <person name="Clark A.G."/>
            <person name="Eisen M.B."/>
            <person name="Smith D.R."/>
            <person name="Bergman C.M."/>
            <person name="Oliver B."/>
            <person name="Markow T.A."/>
            <person name="Kaufman T.C."/>
            <person name="Kellis M."/>
            <person name="Gelbart W."/>
            <person name="Iyer V.N."/>
            <person name="Pollard D.A."/>
            <person name="Sackton T.B."/>
            <person name="Larracuente A.M."/>
            <person name="Singh N.D."/>
            <person name="Abad J.P."/>
            <person name="Abt D.N."/>
            <person name="Adryan B."/>
            <person name="Aguade M."/>
            <person name="Akashi H."/>
            <person name="Anderson W.W."/>
            <person name="Aquadro C.F."/>
            <person name="Ardell D.H."/>
            <person name="Arguello R."/>
            <person name="Artieri C.G."/>
            <person name="Barbash D.A."/>
            <person name="Barker D."/>
            <person name="Barsanti P."/>
            <person name="Batterham P."/>
            <person name="Batzoglou S."/>
            <person name="Begun D."/>
            <person name="Bhutkar A."/>
            <person name="Blanco E."/>
            <person name="Bosak S.A."/>
            <person name="Bradley R.K."/>
            <person name="Brand A.D."/>
            <person name="Brent M.R."/>
            <person name="Brooks A.N."/>
            <person name="Brown R.H."/>
            <person name="Butlin R.K."/>
            <person name="Caggese C."/>
            <person name="Calvi B.R."/>
            <person name="Bernardo de Carvalho A."/>
            <person name="Caspi A."/>
            <person name="Castrezana S."/>
            <person name="Celniker S.E."/>
            <person name="Chang J.L."/>
            <person name="Chapple C."/>
            <person name="Chatterji S."/>
            <person name="Chinwalla A."/>
            <person name="Civetta A."/>
            <person name="Clifton S.W."/>
            <person name="Comeron J.M."/>
            <person name="Costello J.C."/>
            <person name="Coyne J.A."/>
            <person name="Daub J."/>
            <person name="David R.G."/>
            <person name="Delcher A.L."/>
            <person name="Delehaunty K."/>
            <person name="Do C.B."/>
            <person name="Ebling H."/>
            <person name="Edwards K."/>
            <person name="Eickbush T."/>
            <person name="Evans J.D."/>
            <person name="Filipski A."/>
            <person name="Findeiss S."/>
            <person name="Freyhult E."/>
            <person name="Fulton L."/>
            <person name="Fulton R."/>
            <person name="Garcia A.C."/>
            <person name="Gardiner A."/>
            <person name="Garfield D.A."/>
            <person name="Garvin B.E."/>
            <person name="Gibson G."/>
            <person name="Gilbert D."/>
            <person name="Gnerre S."/>
            <person name="Godfrey J."/>
            <person name="Good R."/>
            <person name="Gotea V."/>
            <person name="Gravely B."/>
            <person name="Greenberg A.J."/>
            <person name="Griffiths-Jones S."/>
            <person name="Gross S."/>
            <person name="Guigo R."/>
            <person name="Gustafson E.A."/>
            <person name="Haerty W."/>
            <person name="Hahn M.W."/>
            <person name="Halligan D.L."/>
            <person name="Halpern A.L."/>
            <person name="Halter G.M."/>
            <person name="Han M.V."/>
            <person name="Heger A."/>
            <person name="Hillier L."/>
            <person name="Hinrichs A.S."/>
            <person name="Holmes I."/>
            <person name="Hoskins R.A."/>
            <person name="Hubisz M.J."/>
            <person name="Hultmark D."/>
            <person name="Huntley M.A."/>
            <person name="Jaffe D.B."/>
            <person name="Jagadeeshan S."/>
            <person name="Jeck W.R."/>
            <person name="Johnson J."/>
            <person name="Jones C.D."/>
            <person name="Jordan W.C."/>
            <person name="Karpen G.H."/>
            <person name="Kataoka E."/>
            <person name="Keightley P.D."/>
            <person name="Kheradpour P."/>
            <person name="Kirkness E.F."/>
            <person name="Koerich L.B."/>
            <person name="Kristiansen K."/>
            <person name="Kudrna D."/>
            <person name="Kulathinal R.J."/>
            <person name="Kumar S."/>
            <person name="Kwok R."/>
            <person name="Lander E."/>
            <person name="Langley C.H."/>
            <person name="Lapoint R."/>
            <person name="Lazzaro B.P."/>
            <person name="Lee S.J."/>
            <person name="Levesque L."/>
            <person name="Li R."/>
            <person name="Lin C.F."/>
            <person name="Lin M.F."/>
            <person name="Lindblad-Toh K."/>
            <person name="Llopart A."/>
            <person name="Long M."/>
            <person name="Low L."/>
            <person name="Lozovsky E."/>
            <person name="Lu J."/>
            <person name="Luo M."/>
            <person name="Machado C.A."/>
            <person name="Makalowski W."/>
            <person name="Marzo M."/>
            <person name="Matsuda M."/>
            <person name="Matzkin L."/>
            <person name="McAllister B."/>
            <person name="McBride C.S."/>
            <person name="McKernan B."/>
            <person name="McKernan K."/>
            <person name="Mendez-Lago M."/>
            <person name="Minx P."/>
            <person name="Mollenhauer M.U."/>
            <person name="Montooth K."/>
            <person name="Mount S.M."/>
            <person name="Mu X."/>
            <person name="Myers E."/>
            <person name="Negre B."/>
            <person name="Newfeld S."/>
            <person name="Nielsen R."/>
            <person name="Noor M.A."/>
            <person name="O'Grady P."/>
            <person name="Pachter L."/>
            <person name="Papaceit M."/>
            <person name="Parisi M.J."/>
            <person name="Parisi M."/>
            <person name="Parts L."/>
            <person name="Pedersen J.S."/>
            <person name="Pesole G."/>
            <person name="Phillippy A.M."/>
            <person name="Ponting C.P."/>
            <person name="Pop M."/>
            <person name="Porcelli D."/>
            <person name="Powell J.R."/>
            <person name="Prohaska S."/>
            <person name="Pruitt K."/>
            <person name="Puig M."/>
            <person name="Quesneville H."/>
            <person name="Ram K.R."/>
            <person name="Rand D."/>
            <person name="Rasmussen M.D."/>
            <person name="Reed L.K."/>
            <person name="Reenan R."/>
            <person name="Reily A."/>
            <person name="Remington K.A."/>
            <person name="Rieger T.T."/>
            <person name="Ritchie M.G."/>
            <person name="Robin C."/>
            <person name="Rogers Y.H."/>
            <person name="Rohde C."/>
            <person name="Rozas J."/>
            <person name="Rubenfield M.J."/>
            <person name="Ruiz A."/>
            <person name="Russo S."/>
            <person name="Salzberg S.L."/>
            <person name="Sanchez-Gracia A."/>
            <person name="Saranga D.J."/>
            <person name="Sato H."/>
            <person name="Schaeffer S.W."/>
            <person name="Schatz M.C."/>
            <person name="Schlenke T."/>
            <person name="Schwartz R."/>
            <person name="Segarra C."/>
            <person name="Singh R.S."/>
            <person name="Sirot L."/>
            <person name="Sirota M."/>
            <person name="Sisneros N.B."/>
            <person name="Smith C.D."/>
            <person name="Smith T.F."/>
            <person name="Spieth J."/>
            <person name="Stage D.E."/>
            <person name="Stark A."/>
            <person name="Stephan W."/>
            <person name="Strausberg R.L."/>
            <person name="Strempel S."/>
            <person name="Sturgill D."/>
            <person name="Sutton G."/>
            <person name="Sutton G.G."/>
            <person name="Tao W."/>
            <person name="Teichmann S."/>
            <person name="Tobari Y.N."/>
            <person name="Tomimura Y."/>
            <person name="Tsolas J.M."/>
            <person name="Valente V.L."/>
            <person name="Venter E."/>
            <person name="Venter J.C."/>
            <person name="Vicario S."/>
            <person name="Vieira F.G."/>
            <person name="Vilella A.J."/>
            <person name="Villasante A."/>
            <person name="Walenz B."/>
            <person name="Wang J."/>
            <person name="Wasserman M."/>
            <person name="Watts T."/>
            <person name="Wilson D."/>
            <person name="Wilson R.K."/>
            <person name="Wing R.A."/>
            <person name="Wolfner M.F."/>
            <person name="Wong A."/>
            <person name="Wong G.K."/>
            <person name="Wu C.I."/>
            <person name="Wu G."/>
            <person name="Yamamoto D."/>
            <person name="Yang H.P."/>
            <person name="Yang S.P."/>
            <person name="Yorke J.A."/>
            <person name="Yoshida K."/>
            <person name="Zdobnov E."/>
            <person name="Zhang P."/>
            <person name="Zhang Y."/>
            <person name="Zimin A.V."/>
            <person name="Baldwin J."/>
            <person name="Abdouelleil A."/>
            <person name="Abdulkadir J."/>
            <person name="Abebe A."/>
            <person name="Abera B."/>
            <person name="Abreu J."/>
            <person name="Acer S.C."/>
            <person name="Aftuck L."/>
            <person name="Alexander A."/>
            <person name="An P."/>
            <person name="Anderson E."/>
            <person name="Anderson S."/>
            <person name="Arachi H."/>
            <person name="Azer M."/>
            <person name="Bachantsang P."/>
            <person name="Barry A."/>
            <person name="Bayul T."/>
            <person name="Berlin A."/>
            <person name="Bessette D."/>
            <person name="Bloom T."/>
            <person name="Blye J."/>
            <person name="Boguslavskiy L."/>
            <person name="Bonnet C."/>
            <person name="Boukhgalter B."/>
            <person name="Bourzgui I."/>
            <person name="Brown A."/>
            <person name="Cahill P."/>
            <person name="Channer S."/>
            <person name="Cheshatsang Y."/>
            <person name="Chuda L."/>
            <person name="Citroen M."/>
            <person name="Collymore A."/>
            <person name="Cooke P."/>
            <person name="Costello M."/>
            <person name="D'Aco K."/>
            <person name="Daza R."/>
            <person name="De Haan G."/>
            <person name="DeGray S."/>
            <person name="DeMaso C."/>
            <person name="Dhargay N."/>
            <person name="Dooley K."/>
            <person name="Dooley E."/>
            <person name="Doricent M."/>
            <person name="Dorje P."/>
            <person name="Dorjee K."/>
            <person name="Dupes A."/>
            <person name="Elong R."/>
            <person name="Falk J."/>
            <person name="Farina A."/>
            <person name="Faro S."/>
            <person name="Ferguson D."/>
            <person name="Fisher S."/>
            <person name="Foley C.D."/>
            <person name="Franke A."/>
            <person name="Friedrich D."/>
            <person name="Gadbois L."/>
            <person name="Gearin G."/>
            <person name="Gearin C.R."/>
            <person name="Giannoukos G."/>
            <person name="Goode T."/>
            <person name="Graham J."/>
            <person name="Grandbois E."/>
            <person name="Grewal S."/>
            <person name="Gyaltsen K."/>
            <person name="Hafez N."/>
            <person name="Hagos B."/>
            <person name="Hall J."/>
            <person name="Henson C."/>
            <person name="Hollinger A."/>
            <person name="Honan T."/>
            <person name="Huard M.D."/>
            <person name="Hughes L."/>
            <person name="Hurhula B."/>
            <person name="Husby M.E."/>
            <person name="Kamat A."/>
            <person name="Kanga B."/>
            <person name="Kashin S."/>
            <person name="Khazanovich D."/>
            <person name="Kisner P."/>
            <person name="Lance K."/>
            <person name="Lara M."/>
            <person name="Lee W."/>
            <person name="Lennon N."/>
            <person name="Letendre F."/>
            <person name="LeVine R."/>
            <person name="Lipovsky A."/>
            <person name="Liu X."/>
            <person name="Liu J."/>
            <person name="Liu S."/>
            <person name="Lokyitsang T."/>
            <person name="Lokyitsang Y."/>
            <person name="Lubonja R."/>
            <person name="Lui A."/>
            <person name="MacDonald P."/>
            <person name="Magnisalis V."/>
            <person name="Maru K."/>
            <person name="Matthews C."/>
            <person name="McCusker W."/>
            <person name="McDonough S."/>
            <person name="Mehta T."/>
            <person name="Meldrim J."/>
            <person name="Meneus L."/>
            <person name="Mihai O."/>
            <person name="Mihalev A."/>
            <person name="Mihova T."/>
            <person name="Mittelman R."/>
            <person name="Mlenga V."/>
            <person name="Montmayeur A."/>
            <person name="Mulrain L."/>
            <person name="Navidi A."/>
            <person name="Naylor J."/>
            <person name="Negash T."/>
            <person name="Nguyen T."/>
            <person name="Nguyen N."/>
            <person name="Nicol R."/>
            <person name="Norbu C."/>
            <person name="Norbu N."/>
            <person name="Novod N."/>
            <person name="O'Neill B."/>
            <person name="Osman S."/>
            <person name="Markiewicz E."/>
            <person name="Oyono O.L."/>
            <person name="Patti C."/>
            <person name="Phunkhang P."/>
            <person name="Pierre F."/>
            <person name="Priest M."/>
            <person name="Raghuraman S."/>
            <person name="Rege F."/>
            <person name="Reyes R."/>
            <person name="Rise C."/>
            <person name="Rogov P."/>
            <person name="Ross K."/>
            <person name="Ryan E."/>
            <person name="Settipalli S."/>
            <person name="Shea T."/>
            <person name="Sherpa N."/>
            <person name="Shi L."/>
            <person name="Shih D."/>
            <person name="Sparrow T."/>
            <person name="Spaulding J."/>
            <person name="Stalker J."/>
            <person name="Stange-Thomann N."/>
            <person name="Stavropoulos S."/>
            <person name="Stone C."/>
            <person name="Strader C."/>
            <person name="Tesfaye S."/>
            <person name="Thomson T."/>
            <person name="Thoulutsang Y."/>
            <person name="Thoulutsang D."/>
            <person name="Topham K."/>
            <person name="Topping I."/>
            <person name="Tsamla T."/>
            <person name="Vassiliev H."/>
            <person name="Vo A."/>
            <person name="Wangchuk T."/>
            <person name="Wangdi T."/>
            <person name="Weiand M."/>
            <person name="Wilkinson J."/>
            <person name="Wilson A."/>
            <person name="Yadav S."/>
            <person name="Young G."/>
            <person name="Yu Q."/>
            <person name="Zembek L."/>
            <person name="Zhong D."/>
            <person name="Zimmer A."/>
            <person name="Zwirko Z."/>
            <person name="Jaffe D.B."/>
            <person name="Alvarez P."/>
            <person name="Brockman W."/>
            <person name="Butler J."/>
            <person name="Chin C."/>
            <person name="Gnerre S."/>
            <person name="Grabherr M."/>
            <person name="Kleber M."/>
            <person name="Mauceli E."/>
            <person name="MacCallum I."/>
        </authorList>
    </citation>
    <scope>NUCLEOTIDE SEQUENCE [LARGE SCALE GENOMIC DNA]</scope>
    <source>
        <strain evidence="14">Tucson 15010-1051.87</strain>
    </source>
</reference>
<dbReference type="KEGG" id="dvi:6626754"/>
<dbReference type="EC" id="3.4.21.4" evidence="10"/>
<dbReference type="EMBL" id="CH940648">
    <property type="protein sequence ID" value="EDW61450.1"/>
    <property type="molecule type" value="Genomic_DNA"/>
</dbReference>
<evidence type="ECO:0000313" key="14">
    <source>
        <dbReference type="Proteomes" id="UP000008792"/>
    </source>
</evidence>
<evidence type="ECO:0000256" key="1">
    <source>
        <dbReference type="ARBA" id="ARBA00004239"/>
    </source>
</evidence>
<dbReference type="AlphaFoldDB" id="B4LIU7"/>
<evidence type="ECO:0000313" key="13">
    <source>
        <dbReference type="EMBL" id="EDW61450.1"/>
    </source>
</evidence>
<dbReference type="GO" id="GO:0004252">
    <property type="term" value="F:serine-type endopeptidase activity"/>
    <property type="evidence" value="ECO:0007669"/>
    <property type="project" value="UniProtKB-EC"/>
</dbReference>
<keyword evidence="8" id="KW-1015">Disulfide bond</keyword>
<dbReference type="InterPro" id="IPR001254">
    <property type="entry name" value="Trypsin_dom"/>
</dbReference>
<dbReference type="SMR" id="B4LIU7"/>
<feature type="signal peptide" evidence="11">
    <location>
        <begin position="1"/>
        <end position="24"/>
    </location>
</feature>
<dbReference type="SMART" id="SM00020">
    <property type="entry name" value="Tryp_SPc"/>
    <property type="match status" value="1"/>
</dbReference>
<dbReference type="Pfam" id="PF00089">
    <property type="entry name" value="Trypsin"/>
    <property type="match status" value="1"/>
</dbReference>
<accession>B4LIU7</accession>
<dbReference type="eggNOG" id="KOG3627">
    <property type="taxonomic scope" value="Eukaryota"/>
</dbReference>
<comment type="catalytic activity">
    <reaction evidence="9">
        <text>Preferential cleavage: Arg-|-Xaa, Lys-|-Xaa.</text>
        <dbReference type="EC" id="3.4.21.4"/>
    </reaction>
</comment>
<dbReference type="Proteomes" id="UP000008792">
    <property type="component" value="Unassembled WGS sequence"/>
</dbReference>
<dbReference type="GO" id="GO:0006508">
    <property type="term" value="P:proteolysis"/>
    <property type="evidence" value="ECO:0007669"/>
    <property type="project" value="UniProtKB-KW"/>
</dbReference>
<keyword evidence="6" id="KW-0720">Serine protease</keyword>
<dbReference type="PANTHER" id="PTHR24276:SF91">
    <property type="entry name" value="AT26814P-RELATED"/>
    <property type="match status" value="1"/>
</dbReference>
<keyword evidence="5 13" id="KW-0378">Hydrolase</keyword>
<dbReference type="PhylomeDB" id="B4LIU7"/>
<gene>
    <name evidence="13" type="primary">Dvir\GJ22048</name>
    <name evidence="13" type="ORF">Dvir_GJ22048</name>
</gene>
<feature type="domain" description="Peptidase S1" evidence="12">
    <location>
        <begin position="21"/>
        <end position="274"/>
    </location>
</feature>
<evidence type="ECO:0000256" key="5">
    <source>
        <dbReference type="ARBA" id="ARBA00022801"/>
    </source>
</evidence>